<protein>
    <recommendedName>
        <fullName evidence="4">Cytochrome b5 heme-binding domain-containing protein</fullName>
    </recommendedName>
</protein>
<dbReference type="SUPFAM" id="SSF55856">
    <property type="entry name" value="Cytochrome b5-like heme/steroid binding domain"/>
    <property type="match status" value="1"/>
</dbReference>
<dbReference type="InterPro" id="IPR001199">
    <property type="entry name" value="Cyt_B5-like_heme/steroid-bd"/>
</dbReference>
<sequence length="223" mass="25793">MVKLVIHVIWVGLSTILISRLNINSFFMRFFRDLARSKARRRLYGNKHALVPMLLGMDDPIIKTLDDEAAEEQMVSLTLDELSYYDGEEDEDSGEDTPIYLAIKGRVYDVSAGGSFYGPEGQYHDFVGKDATRAFATGCLKEECITSDMDGLNEKELKEIDRWIELYETHDKYKFVGKLVDDVVEKVLEKEEEQQQEEDSIEEKEEQRDNEQDQSEKEQVKTN</sequence>
<evidence type="ECO:0000256" key="2">
    <source>
        <dbReference type="SAM" id="MobiDB-lite"/>
    </source>
</evidence>
<dbReference type="SMART" id="SM01117">
    <property type="entry name" value="Cyt-b5"/>
    <property type="match status" value="1"/>
</dbReference>
<reference evidence="5" key="1">
    <citation type="submission" date="2021-01" db="EMBL/GenBank/DDBJ databases">
        <authorList>
            <person name="Corre E."/>
            <person name="Pelletier E."/>
            <person name="Niang G."/>
            <person name="Scheremetjew M."/>
            <person name="Finn R."/>
            <person name="Kale V."/>
            <person name="Holt S."/>
            <person name="Cochrane G."/>
            <person name="Meng A."/>
            <person name="Brown T."/>
            <person name="Cohen L."/>
        </authorList>
    </citation>
    <scope>NUCLEOTIDE SEQUENCE</scope>
    <source>
        <strain evidence="5">CCMP826</strain>
    </source>
</reference>
<accession>A0A7S2I8G2</accession>
<organism evidence="5">
    <name type="scientific">Helicotheca tamesis</name>
    <dbReference type="NCBI Taxonomy" id="374047"/>
    <lineage>
        <taxon>Eukaryota</taxon>
        <taxon>Sar</taxon>
        <taxon>Stramenopiles</taxon>
        <taxon>Ochrophyta</taxon>
        <taxon>Bacillariophyta</taxon>
        <taxon>Mediophyceae</taxon>
        <taxon>Lithodesmiophycidae</taxon>
        <taxon>Lithodesmiales</taxon>
        <taxon>Lithodesmiaceae</taxon>
        <taxon>Helicotheca</taxon>
    </lineage>
</organism>
<feature type="domain" description="Cytochrome b5 heme-binding" evidence="4">
    <location>
        <begin position="77"/>
        <end position="180"/>
    </location>
</feature>
<dbReference type="Pfam" id="PF00173">
    <property type="entry name" value="Cyt-b5"/>
    <property type="match status" value="1"/>
</dbReference>
<feature type="region of interest" description="Disordered" evidence="2">
    <location>
        <begin position="190"/>
        <end position="223"/>
    </location>
</feature>
<gene>
    <name evidence="5" type="ORF">HTAM1171_LOCUS10390</name>
</gene>
<feature type="transmembrane region" description="Helical" evidence="3">
    <location>
        <begin position="6"/>
        <end position="31"/>
    </location>
</feature>
<proteinExistence type="inferred from homology"/>
<dbReference type="PANTHER" id="PTHR10281:SF76">
    <property type="entry name" value="CALCUTTA CUP-RELATED"/>
    <property type="match status" value="1"/>
</dbReference>
<evidence type="ECO:0000256" key="3">
    <source>
        <dbReference type="SAM" id="Phobius"/>
    </source>
</evidence>
<dbReference type="GO" id="GO:0016020">
    <property type="term" value="C:membrane"/>
    <property type="evidence" value="ECO:0007669"/>
    <property type="project" value="TreeGrafter"/>
</dbReference>
<evidence type="ECO:0000313" key="5">
    <source>
        <dbReference type="EMBL" id="CAD9511978.1"/>
    </source>
</evidence>
<dbReference type="InterPro" id="IPR050577">
    <property type="entry name" value="MAPR/NEUFC/NENF-like"/>
</dbReference>
<dbReference type="InterPro" id="IPR036400">
    <property type="entry name" value="Cyt_B5-like_heme/steroid_sf"/>
</dbReference>
<comment type="similarity">
    <text evidence="1">Belongs to the cytochrome b5 family. MAPR subfamily.</text>
</comment>
<name>A0A7S2I8G2_9STRA</name>
<keyword evidence="3" id="KW-0812">Transmembrane</keyword>
<dbReference type="EMBL" id="HBGV01016941">
    <property type="protein sequence ID" value="CAD9511978.1"/>
    <property type="molecule type" value="Transcribed_RNA"/>
</dbReference>
<evidence type="ECO:0000259" key="4">
    <source>
        <dbReference type="SMART" id="SM01117"/>
    </source>
</evidence>
<dbReference type="GO" id="GO:0012505">
    <property type="term" value="C:endomembrane system"/>
    <property type="evidence" value="ECO:0007669"/>
    <property type="project" value="TreeGrafter"/>
</dbReference>
<dbReference type="FunFam" id="3.10.120.10:FF:000003">
    <property type="entry name" value="membrane-associated progesterone receptor component 1"/>
    <property type="match status" value="1"/>
</dbReference>
<dbReference type="PANTHER" id="PTHR10281">
    <property type="entry name" value="MEMBRANE-ASSOCIATED PROGESTERONE RECEPTOR COMPONENT-RELATED"/>
    <property type="match status" value="1"/>
</dbReference>
<dbReference type="Gene3D" id="3.10.120.10">
    <property type="entry name" value="Cytochrome b5-like heme/steroid binding domain"/>
    <property type="match status" value="1"/>
</dbReference>
<evidence type="ECO:0000256" key="1">
    <source>
        <dbReference type="ARBA" id="ARBA00038357"/>
    </source>
</evidence>
<keyword evidence="3" id="KW-0472">Membrane</keyword>
<dbReference type="AlphaFoldDB" id="A0A7S2I8G2"/>
<keyword evidence="3" id="KW-1133">Transmembrane helix</keyword>
<feature type="compositionally biased region" description="Basic and acidic residues" evidence="2">
    <location>
        <begin position="205"/>
        <end position="223"/>
    </location>
</feature>
<feature type="compositionally biased region" description="Acidic residues" evidence="2">
    <location>
        <begin position="190"/>
        <end position="204"/>
    </location>
</feature>